<evidence type="ECO:0000259" key="2">
    <source>
        <dbReference type="Pfam" id="PF07331"/>
    </source>
</evidence>
<name>A0A0F9H731_9ZZZZ</name>
<evidence type="ECO:0000313" key="3">
    <source>
        <dbReference type="EMBL" id="KKL98761.1"/>
    </source>
</evidence>
<feature type="transmembrane region" description="Helical" evidence="1">
    <location>
        <begin position="132"/>
        <end position="156"/>
    </location>
</feature>
<feature type="domain" description="DUF1468" evidence="2">
    <location>
        <begin position="17"/>
        <end position="157"/>
    </location>
</feature>
<feature type="transmembrane region" description="Helical" evidence="1">
    <location>
        <begin position="12"/>
        <end position="31"/>
    </location>
</feature>
<proteinExistence type="predicted"/>
<dbReference type="EMBL" id="LAZR01017835">
    <property type="protein sequence ID" value="KKL98761.1"/>
    <property type="molecule type" value="Genomic_DNA"/>
</dbReference>
<keyword evidence="1" id="KW-1133">Transmembrane helix</keyword>
<dbReference type="AlphaFoldDB" id="A0A0F9H731"/>
<feature type="transmembrane region" description="Helical" evidence="1">
    <location>
        <begin position="37"/>
        <end position="60"/>
    </location>
</feature>
<gene>
    <name evidence="3" type="ORF">LCGC14_1821190</name>
</gene>
<keyword evidence="1" id="KW-0812">Transmembrane</keyword>
<protein>
    <recommendedName>
        <fullName evidence="2">DUF1468 domain-containing protein</fullName>
    </recommendedName>
</protein>
<comment type="caution">
    <text evidence="3">The sequence shown here is derived from an EMBL/GenBank/DDBJ whole genome shotgun (WGS) entry which is preliminary data.</text>
</comment>
<sequence length="164" mass="17855">MHRIRERPVDFIVTSAILGLGIVGLVMALRYPERAGFWPQAIMVMLIAVTGFQMVQFLLAGRPRLSDETRAAAQAHAEEHPAEPPIPVDYARIAINVALVTGLVVITPVLGLFASAAIYLLCHMLFLGIRPLWLAMLIAAGCTLVLYGFFGGLLGVEISDAWLF</sequence>
<evidence type="ECO:0000256" key="1">
    <source>
        <dbReference type="SAM" id="Phobius"/>
    </source>
</evidence>
<dbReference type="InterPro" id="IPR009936">
    <property type="entry name" value="DUF1468"/>
</dbReference>
<dbReference type="Pfam" id="PF07331">
    <property type="entry name" value="TctB"/>
    <property type="match status" value="1"/>
</dbReference>
<keyword evidence="1" id="KW-0472">Membrane</keyword>
<feature type="transmembrane region" description="Helical" evidence="1">
    <location>
        <begin position="93"/>
        <end position="126"/>
    </location>
</feature>
<accession>A0A0F9H731</accession>
<reference evidence="3" key="1">
    <citation type="journal article" date="2015" name="Nature">
        <title>Complex archaea that bridge the gap between prokaryotes and eukaryotes.</title>
        <authorList>
            <person name="Spang A."/>
            <person name="Saw J.H."/>
            <person name="Jorgensen S.L."/>
            <person name="Zaremba-Niedzwiedzka K."/>
            <person name="Martijn J."/>
            <person name="Lind A.E."/>
            <person name="van Eijk R."/>
            <person name="Schleper C."/>
            <person name="Guy L."/>
            <person name="Ettema T.J."/>
        </authorList>
    </citation>
    <scope>NUCLEOTIDE SEQUENCE</scope>
</reference>
<organism evidence="3">
    <name type="scientific">marine sediment metagenome</name>
    <dbReference type="NCBI Taxonomy" id="412755"/>
    <lineage>
        <taxon>unclassified sequences</taxon>
        <taxon>metagenomes</taxon>
        <taxon>ecological metagenomes</taxon>
    </lineage>
</organism>